<evidence type="ECO:0000313" key="4">
    <source>
        <dbReference type="EMBL" id="CAF4673973.1"/>
    </source>
</evidence>
<dbReference type="Proteomes" id="UP000663848">
    <property type="component" value="Unassembled WGS sequence"/>
</dbReference>
<dbReference type="Pfam" id="PF10021">
    <property type="entry name" value="PARG_cat_microb"/>
    <property type="match status" value="1"/>
</dbReference>
<dbReference type="EMBL" id="CAJNYT010003887">
    <property type="protein sequence ID" value="CAF3610365.1"/>
    <property type="molecule type" value="Genomic_DNA"/>
</dbReference>
<dbReference type="Proteomes" id="UP000663872">
    <property type="component" value="Unassembled WGS sequence"/>
</dbReference>
<feature type="domain" description="Microbial-type PARG catalytic" evidence="2">
    <location>
        <begin position="294"/>
        <end position="360"/>
    </location>
</feature>
<name>A0A818NPZ4_9BILA</name>
<feature type="region of interest" description="Disordered" evidence="1">
    <location>
        <begin position="205"/>
        <end position="228"/>
    </location>
</feature>
<dbReference type="InterPro" id="IPR043472">
    <property type="entry name" value="Macro_dom-like"/>
</dbReference>
<accession>A0A818NPZ4</accession>
<dbReference type="InterPro" id="IPR019261">
    <property type="entry name" value="PARG_cat_microbial"/>
</dbReference>
<dbReference type="AlphaFoldDB" id="A0A818NPZ4"/>
<dbReference type="Gene3D" id="3.40.220.10">
    <property type="entry name" value="Leucine Aminopeptidase, subunit E, domain 1"/>
    <property type="match status" value="1"/>
</dbReference>
<evidence type="ECO:0000256" key="1">
    <source>
        <dbReference type="SAM" id="MobiDB-lite"/>
    </source>
</evidence>
<comment type="caution">
    <text evidence="3">The sequence shown here is derived from an EMBL/GenBank/DDBJ whole genome shotgun (WGS) entry which is preliminary data.</text>
</comment>
<evidence type="ECO:0000313" key="3">
    <source>
        <dbReference type="EMBL" id="CAF3610365.1"/>
    </source>
</evidence>
<evidence type="ECO:0000259" key="2">
    <source>
        <dbReference type="Pfam" id="PF10021"/>
    </source>
</evidence>
<evidence type="ECO:0000313" key="5">
    <source>
        <dbReference type="Proteomes" id="UP000663872"/>
    </source>
</evidence>
<reference evidence="3" key="1">
    <citation type="submission" date="2021-02" db="EMBL/GenBank/DDBJ databases">
        <authorList>
            <person name="Nowell W R."/>
        </authorList>
    </citation>
    <scope>NUCLEOTIDE SEQUENCE</scope>
</reference>
<proteinExistence type="predicted"/>
<sequence length="514" mass="58651">MGDSQRTAHQQFHNTSDTQSNTCFSAGSNIKYRPMPDPLSVYVPLESLTQETINSVISTVQHPDRRVWDFSKRTLLAFLLAIDNSVSEIERNGSNYKYNEHTIQHAARVRQLLVHKDHAGKIEKLDWTELRERYDMMAREKDDGTAKYFGVENAEPYYELSIEQVHPDVIQSRKYMARFRSSGWKPEELKIYWNVQQLENLCPKHETESKKGEEKLEPKCEAEDNRKNETTRDMKLEKTEVTIEAKAERKDAIENQMNARPTEKEKSEATNEILSPHDPSDADIIQALRECPVSKRNNAGKITYVNTGIEKAVFDIPETAQIIVLNFANERSPGGGYLRHTWAQEEIILYNSDGYRALLDLKYGRMGGGYAIPEFGLAYVRDIRFVDKNTGKNRKTDMLVSACYCLTGSPKLYANPTSKIDWEAKTLAKFRAFMAAAVANTRGDGSNTYLLLGPIGTGDFGNNVTEIGKIFRRVLMSNLMGSNGPVIKAFEHIWFVSTDTWKNDKFKQLMRSKL</sequence>
<gene>
    <name evidence="3" type="ORF">GRG538_LOCUS23144</name>
    <name evidence="4" type="ORF">QYT958_LOCUS16223</name>
</gene>
<protein>
    <recommendedName>
        <fullName evidence="2">Microbial-type PARG catalytic domain-containing protein</fullName>
    </recommendedName>
</protein>
<feature type="region of interest" description="Disordered" evidence="1">
    <location>
        <begin position="259"/>
        <end position="279"/>
    </location>
</feature>
<organism evidence="3 5">
    <name type="scientific">Rotaria socialis</name>
    <dbReference type="NCBI Taxonomy" id="392032"/>
    <lineage>
        <taxon>Eukaryota</taxon>
        <taxon>Metazoa</taxon>
        <taxon>Spiralia</taxon>
        <taxon>Gnathifera</taxon>
        <taxon>Rotifera</taxon>
        <taxon>Eurotatoria</taxon>
        <taxon>Bdelloidea</taxon>
        <taxon>Philodinida</taxon>
        <taxon>Philodinidae</taxon>
        <taxon>Rotaria</taxon>
    </lineage>
</organism>
<dbReference type="PANTHER" id="PTHR35596">
    <property type="entry name" value="DUF2263 DOMAIN-CONTAINING PROTEIN"/>
    <property type="match status" value="1"/>
</dbReference>
<feature type="region of interest" description="Disordered" evidence="1">
    <location>
        <begin position="1"/>
        <end position="20"/>
    </location>
</feature>
<dbReference type="EMBL" id="CAJOBR010002326">
    <property type="protein sequence ID" value="CAF4673973.1"/>
    <property type="molecule type" value="Genomic_DNA"/>
</dbReference>
<dbReference type="PANTHER" id="PTHR35596:SF1">
    <property type="entry name" value="MICROBIAL-TYPE PARG CATALYTIC DOMAIN-CONTAINING PROTEIN"/>
    <property type="match status" value="1"/>
</dbReference>